<evidence type="ECO:0000256" key="1">
    <source>
        <dbReference type="ARBA" id="ARBA00000868"/>
    </source>
</evidence>
<keyword evidence="10 12" id="KW-0808">Transferase</keyword>
<dbReference type="EC" id="2.4.2.7" evidence="7 12"/>
<dbReference type="GO" id="GO:0044209">
    <property type="term" value="P:AMP salvage"/>
    <property type="evidence" value="ECO:0007669"/>
    <property type="project" value="UniProtKB-UniRule"/>
</dbReference>
<organism evidence="14 15">
    <name type="scientific">Philodulcilactobacillus myokoensis</name>
    <dbReference type="NCBI Taxonomy" id="2929573"/>
    <lineage>
        <taxon>Bacteria</taxon>
        <taxon>Bacillati</taxon>
        <taxon>Bacillota</taxon>
        <taxon>Bacilli</taxon>
        <taxon>Lactobacillales</taxon>
        <taxon>Lactobacillaceae</taxon>
        <taxon>Philodulcilactobacillus</taxon>
    </lineage>
</organism>
<dbReference type="GO" id="GO:0016208">
    <property type="term" value="F:AMP binding"/>
    <property type="evidence" value="ECO:0007669"/>
    <property type="project" value="TreeGrafter"/>
</dbReference>
<evidence type="ECO:0000256" key="10">
    <source>
        <dbReference type="ARBA" id="ARBA00022679"/>
    </source>
</evidence>
<dbReference type="GO" id="GO:0002055">
    <property type="term" value="F:adenine binding"/>
    <property type="evidence" value="ECO:0007669"/>
    <property type="project" value="TreeGrafter"/>
</dbReference>
<proteinExistence type="inferred from homology"/>
<reference evidence="14" key="1">
    <citation type="submission" date="2022-07" db="EMBL/GenBank/DDBJ databases">
        <authorList>
            <person name="Kouya T."/>
            <person name="Ishiyama Y."/>
        </authorList>
    </citation>
    <scope>NUCLEOTIDE SEQUENCE</scope>
    <source>
        <strain evidence="14">WR16-4</strain>
    </source>
</reference>
<dbReference type="GO" id="GO:0006166">
    <property type="term" value="P:purine ribonucleoside salvage"/>
    <property type="evidence" value="ECO:0007669"/>
    <property type="project" value="UniProtKB-KW"/>
</dbReference>
<comment type="caution">
    <text evidence="14">The sequence shown here is derived from an EMBL/GenBank/DDBJ whole genome shotgun (WGS) entry which is preliminary data.</text>
</comment>
<dbReference type="HAMAP" id="MF_00004">
    <property type="entry name" value="Aden_phosphoribosyltr"/>
    <property type="match status" value="1"/>
</dbReference>
<dbReference type="RefSeq" id="WP_286135641.1">
    <property type="nucleotide sequence ID" value="NZ_BRPL01000002.1"/>
</dbReference>
<reference evidence="14" key="2">
    <citation type="journal article" date="2023" name="PLoS ONE">
        <title>Philodulcilactobacillus myokoensis gen. nov., sp. nov., a fructophilic, acidophilic, and agar-phobic lactic acid bacterium isolated from fermented vegetable extracts.</title>
        <authorList>
            <person name="Kouya T."/>
            <person name="Ishiyama Y."/>
            <person name="Ohashi S."/>
            <person name="Kumakubo R."/>
            <person name="Yamazaki T."/>
            <person name="Otaki T."/>
        </authorList>
    </citation>
    <scope>NUCLEOTIDE SEQUENCE</scope>
    <source>
        <strain evidence="14">WR16-4</strain>
    </source>
</reference>
<dbReference type="AlphaFoldDB" id="A0A9W6B0F9"/>
<feature type="domain" description="Phosphoribosyltransferase" evidence="13">
    <location>
        <begin position="25"/>
        <end position="162"/>
    </location>
</feature>
<dbReference type="Pfam" id="PF00156">
    <property type="entry name" value="Pribosyltran"/>
    <property type="match status" value="1"/>
</dbReference>
<dbReference type="EMBL" id="BRPL01000002">
    <property type="protein sequence ID" value="GLB46183.1"/>
    <property type="molecule type" value="Genomic_DNA"/>
</dbReference>
<keyword evidence="9 12" id="KW-0328">Glycosyltransferase</keyword>
<dbReference type="InterPro" id="IPR005764">
    <property type="entry name" value="Ade_phspho_trans"/>
</dbReference>
<dbReference type="PANTHER" id="PTHR32315">
    <property type="entry name" value="ADENINE PHOSPHORIBOSYLTRANSFERASE"/>
    <property type="match status" value="1"/>
</dbReference>
<dbReference type="SUPFAM" id="SSF53271">
    <property type="entry name" value="PRTase-like"/>
    <property type="match status" value="1"/>
</dbReference>
<evidence type="ECO:0000256" key="11">
    <source>
        <dbReference type="ARBA" id="ARBA00022726"/>
    </source>
</evidence>
<dbReference type="GO" id="GO:0005737">
    <property type="term" value="C:cytoplasm"/>
    <property type="evidence" value="ECO:0007669"/>
    <property type="project" value="UniProtKB-SubCell"/>
</dbReference>
<dbReference type="CDD" id="cd06223">
    <property type="entry name" value="PRTases_typeI"/>
    <property type="match status" value="1"/>
</dbReference>
<comment type="pathway">
    <text evidence="4 12">Purine metabolism; AMP biosynthesis via salvage pathway; AMP from adenine: step 1/1.</text>
</comment>
<evidence type="ECO:0000256" key="12">
    <source>
        <dbReference type="HAMAP-Rule" id="MF_00004"/>
    </source>
</evidence>
<comment type="subunit">
    <text evidence="6 12">Homodimer.</text>
</comment>
<evidence type="ECO:0000256" key="9">
    <source>
        <dbReference type="ARBA" id="ARBA00022676"/>
    </source>
</evidence>
<evidence type="ECO:0000256" key="5">
    <source>
        <dbReference type="ARBA" id="ARBA00008391"/>
    </source>
</evidence>
<keyword evidence="11 12" id="KW-0660">Purine salvage</keyword>
<dbReference type="GO" id="GO:0006168">
    <property type="term" value="P:adenine salvage"/>
    <property type="evidence" value="ECO:0007669"/>
    <property type="project" value="InterPro"/>
</dbReference>
<dbReference type="InterPro" id="IPR000836">
    <property type="entry name" value="PRTase_dom"/>
</dbReference>
<sequence>MNLLKYIDVYHNFPVTGIRFNDVSKLMEEPNVFKYIIDHLADYAKSNHADLIVGPEANGFVFGSAVAYKLGIGFAPARKPGKLPGDSVGMSYKLEYGEDSLNLRKEDVQDRKHVVIIDDVFATGGTLKTTANLISDLGGTVVGAGVILELTKLNGRKNINGLDLVSLQKYEG</sequence>
<dbReference type="Gene3D" id="3.40.50.2020">
    <property type="match status" value="1"/>
</dbReference>
<evidence type="ECO:0000256" key="8">
    <source>
        <dbReference type="ARBA" id="ARBA00022490"/>
    </source>
</evidence>
<dbReference type="InterPro" id="IPR029057">
    <property type="entry name" value="PRTase-like"/>
</dbReference>
<comment type="subcellular location">
    <subcellularLocation>
        <location evidence="3 12">Cytoplasm</location>
    </subcellularLocation>
</comment>
<keyword evidence="15" id="KW-1185">Reference proteome</keyword>
<accession>A0A9W6B0F9</accession>
<evidence type="ECO:0000256" key="6">
    <source>
        <dbReference type="ARBA" id="ARBA00011738"/>
    </source>
</evidence>
<dbReference type="Proteomes" id="UP001144204">
    <property type="component" value="Unassembled WGS sequence"/>
</dbReference>
<dbReference type="FunFam" id="3.40.50.2020:FF:000004">
    <property type="entry name" value="Adenine phosphoribosyltransferase"/>
    <property type="match status" value="1"/>
</dbReference>
<dbReference type="PANTHER" id="PTHR32315:SF3">
    <property type="entry name" value="ADENINE PHOSPHORIBOSYLTRANSFERASE"/>
    <property type="match status" value="1"/>
</dbReference>
<comment type="catalytic activity">
    <reaction evidence="1 12">
        <text>AMP + diphosphate = 5-phospho-alpha-D-ribose 1-diphosphate + adenine</text>
        <dbReference type="Rhea" id="RHEA:16609"/>
        <dbReference type="ChEBI" id="CHEBI:16708"/>
        <dbReference type="ChEBI" id="CHEBI:33019"/>
        <dbReference type="ChEBI" id="CHEBI:58017"/>
        <dbReference type="ChEBI" id="CHEBI:456215"/>
        <dbReference type="EC" id="2.4.2.7"/>
    </reaction>
</comment>
<gene>
    <name evidence="14" type="primary">apt_1</name>
    <name evidence="12" type="synonym">apt</name>
    <name evidence="14" type="ORF">WR164_01620</name>
</gene>
<evidence type="ECO:0000256" key="4">
    <source>
        <dbReference type="ARBA" id="ARBA00004659"/>
    </source>
</evidence>
<dbReference type="NCBIfam" id="NF002636">
    <property type="entry name" value="PRK02304.1-5"/>
    <property type="match status" value="1"/>
</dbReference>
<protein>
    <recommendedName>
        <fullName evidence="7 12">Adenine phosphoribosyltransferase</fullName>
        <shortName evidence="12">APRT</shortName>
        <ecNumber evidence="7 12">2.4.2.7</ecNumber>
    </recommendedName>
</protein>
<name>A0A9W6B0F9_9LACO</name>
<evidence type="ECO:0000313" key="14">
    <source>
        <dbReference type="EMBL" id="GLB46183.1"/>
    </source>
</evidence>
<evidence type="ECO:0000313" key="15">
    <source>
        <dbReference type="Proteomes" id="UP001144204"/>
    </source>
</evidence>
<evidence type="ECO:0000256" key="3">
    <source>
        <dbReference type="ARBA" id="ARBA00004496"/>
    </source>
</evidence>
<dbReference type="InterPro" id="IPR050054">
    <property type="entry name" value="UPRTase/APRTase"/>
</dbReference>
<evidence type="ECO:0000256" key="7">
    <source>
        <dbReference type="ARBA" id="ARBA00011893"/>
    </source>
</evidence>
<keyword evidence="8 12" id="KW-0963">Cytoplasm</keyword>
<comment type="function">
    <text evidence="2 12">Catalyzes a salvage reaction resulting in the formation of AMP, that is energically less costly than de novo synthesis.</text>
</comment>
<dbReference type="GO" id="GO:0003999">
    <property type="term" value="F:adenine phosphoribosyltransferase activity"/>
    <property type="evidence" value="ECO:0007669"/>
    <property type="project" value="UniProtKB-UniRule"/>
</dbReference>
<evidence type="ECO:0000259" key="13">
    <source>
        <dbReference type="Pfam" id="PF00156"/>
    </source>
</evidence>
<comment type="similarity">
    <text evidence="5 12">Belongs to the purine/pyrimidine phosphoribosyltransferase family.</text>
</comment>
<evidence type="ECO:0000256" key="2">
    <source>
        <dbReference type="ARBA" id="ARBA00003968"/>
    </source>
</evidence>